<evidence type="ECO:0000313" key="2">
    <source>
        <dbReference type="EMBL" id="CAA9220217.1"/>
    </source>
</evidence>
<feature type="region of interest" description="Disordered" evidence="1">
    <location>
        <begin position="1"/>
        <end position="57"/>
    </location>
</feature>
<name>A0A6J4HEP0_9ACTN</name>
<dbReference type="AlphaFoldDB" id="A0A6J4HEP0"/>
<organism evidence="2">
    <name type="scientific">uncultured Acidimicrobiales bacterium</name>
    <dbReference type="NCBI Taxonomy" id="310071"/>
    <lineage>
        <taxon>Bacteria</taxon>
        <taxon>Bacillati</taxon>
        <taxon>Actinomycetota</taxon>
        <taxon>Acidimicrobiia</taxon>
        <taxon>Acidimicrobiales</taxon>
        <taxon>environmental samples</taxon>
    </lineage>
</organism>
<reference evidence="2" key="1">
    <citation type="submission" date="2020-02" db="EMBL/GenBank/DDBJ databases">
        <authorList>
            <person name="Meier V. D."/>
        </authorList>
    </citation>
    <scope>NUCLEOTIDE SEQUENCE</scope>
    <source>
        <strain evidence="2">AVDCRST_MAG76</strain>
    </source>
</reference>
<dbReference type="EMBL" id="CADCSZ010000037">
    <property type="protein sequence ID" value="CAA9220217.1"/>
    <property type="molecule type" value="Genomic_DNA"/>
</dbReference>
<gene>
    <name evidence="2" type="ORF">AVDCRST_MAG76-579</name>
</gene>
<feature type="compositionally biased region" description="Basic residues" evidence="1">
    <location>
        <begin position="39"/>
        <end position="57"/>
    </location>
</feature>
<accession>A0A6J4HEP0</accession>
<protein>
    <submittedName>
        <fullName evidence="2">Uncharacterized protein</fullName>
    </submittedName>
</protein>
<feature type="compositionally biased region" description="Basic residues" evidence="1">
    <location>
        <begin position="1"/>
        <end position="12"/>
    </location>
</feature>
<feature type="non-terminal residue" evidence="2">
    <location>
        <position position="57"/>
    </location>
</feature>
<evidence type="ECO:0000256" key="1">
    <source>
        <dbReference type="SAM" id="MobiDB-lite"/>
    </source>
</evidence>
<proteinExistence type="predicted"/>
<feature type="non-terminal residue" evidence="2">
    <location>
        <position position="1"/>
    </location>
</feature>
<sequence length="57" mass="6223">APGAARPHRSRDRRGPPRLPGPGRERAAGADPLLVPVGRRGHSRRARPGRAQRPHRV</sequence>